<protein>
    <submittedName>
        <fullName evidence="1">Uncharacterized protein</fullName>
    </submittedName>
</protein>
<evidence type="ECO:0000313" key="1">
    <source>
        <dbReference type="EMBL" id="KSW10846.1"/>
    </source>
</evidence>
<dbReference type="Proteomes" id="UP000054686">
    <property type="component" value="Unassembled WGS sequence"/>
</dbReference>
<dbReference type="OrthoDB" id="1692525at2"/>
<accession>A0A0V8RS31</accession>
<dbReference type="RefSeq" id="WP_060566479.1">
    <property type="nucleotide sequence ID" value="NZ_CP040006.1"/>
</dbReference>
<dbReference type="AlphaFoldDB" id="A0A0V8RS31"/>
<evidence type="ECO:0000313" key="2">
    <source>
        <dbReference type="Proteomes" id="UP000054686"/>
    </source>
</evidence>
<comment type="caution">
    <text evidence="1">The sequence shown here is derived from an EMBL/GenBank/DDBJ whole genome shotgun (WGS) entry which is preliminary data.</text>
</comment>
<organism evidence="1 2">
    <name type="scientific">Schaalia odontolytica</name>
    <dbReference type="NCBI Taxonomy" id="1660"/>
    <lineage>
        <taxon>Bacteria</taxon>
        <taxon>Bacillati</taxon>
        <taxon>Actinomycetota</taxon>
        <taxon>Actinomycetes</taxon>
        <taxon>Actinomycetales</taxon>
        <taxon>Actinomycetaceae</taxon>
        <taxon>Schaalia</taxon>
    </lineage>
</organism>
<name>A0A0V8RS31_9ACTO</name>
<reference evidence="1 2" key="1">
    <citation type="submission" date="2015-10" db="EMBL/GenBank/DDBJ databases">
        <title>Draft Genome of Actinomyces odontolyticus subsp. actinosynbacter strain XH001.</title>
        <authorList>
            <person name="Mclean J.S."/>
            <person name="He X."/>
        </authorList>
    </citation>
    <scope>NUCLEOTIDE SEQUENCE [LARGE SCALE GENOMIC DNA]</scope>
    <source>
        <strain evidence="1 2">XH001</strain>
    </source>
</reference>
<dbReference type="EMBL" id="LLVT01000002">
    <property type="protein sequence ID" value="KSW10846.1"/>
    <property type="molecule type" value="Genomic_DNA"/>
</dbReference>
<sequence>MTRDLIRRGDNERLVFPETPLPQLTDVRVEGTYEVSLSEGSEPDETAAFELDPNASPAQFRDYLFAAASGILMGALGSLWQKDINLTEARKFGEEKIQKIVIGAAQRAGLDKEHPNIADAIRFLEKRFPSVGDKLTAAFGGGLQHHLRDFSHHPSPVGLVCSLLMQFTGKGFGTKTDGTFAIFDLPADAMKDGLLVGRNVPEKILYGTVKWLFHLISDMAGSSSTPGAGTGIPGPLLSFLKEASSLPFFRDLSIGYEGKMRTLSQWISKAFNGTLLKDEDGNPLRFDLRTEVGLAEQILTQVPAVLANECIVRGFYTITRFVDELKRCDVSSVKDLARINPSRFLPLNSRALTRMLTVASGSFVVVNSGIAAVRAVVEGTASGGVGAVPLFFMRLNYAGIGRFAFALRADSSYIYEDVEAWWEQRQKSEKGAEVAVYAPLGQDVQRVLDSLRMVWLEDDCQREKKEDKRARKEIQIGAWKRRQEITADAGQGSYFLESAEGYRELRGICSGEGGELVRLAIAQNLLGYQPYAAERGLSLSQTWLTDVFVAEQDVIDAALLKRLKGAQQSYDRWLSGTYTKWALRGAAAVAATVATGGAAAAAAPVIATVLAGGAVTGLSGAALTSASLAWVGGGSLAAGGLGMAGGTAIITGGGAVIGLTTAASGATLVGVLSKDYAEQVKQGCAEWLAQCSVLLEEKPAQALRVIEESKARLERAIDADNRTIDALKGTKEKDQKKLRQSLEKGRSHLGYAVAELGRLEKKVREAAVERGDLAPSGSVDIARVPESD</sequence>
<proteinExistence type="predicted"/>
<gene>
    <name evidence="1" type="ORF">APY09_05050</name>
</gene>